<dbReference type="Proteomes" id="UP001056120">
    <property type="component" value="Linkage Group LG09"/>
</dbReference>
<comment type="caution">
    <text evidence="1">The sequence shown here is derived from an EMBL/GenBank/DDBJ whole genome shotgun (WGS) entry which is preliminary data.</text>
</comment>
<accession>A0ACB9I9T9</accession>
<dbReference type="EMBL" id="CM042026">
    <property type="protein sequence ID" value="KAI3804764.1"/>
    <property type="molecule type" value="Genomic_DNA"/>
</dbReference>
<gene>
    <name evidence="1" type="ORF">L1987_26562</name>
</gene>
<reference evidence="2" key="1">
    <citation type="journal article" date="2022" name="Mol. Ecol. Resour.">
        <title>The genomes of chicory, endive, great burdock and yacon provide insights into Asteraceae palaeo-polyploidization history and plant inulin production.</title>
        <authorList>
            <person name="Fan W."/>
            <person name="Wang S."/>
            <person name="Wang H."/>
            <person name="Wang A."/>
            <person name="Jiang F."/>
            <person name="Liu H."/>
            <person name="Zhao H."/>
            <person name="Xu D."/>
            <person name="Zhang Y."/>
        </authorList>
    </citation>
    <scope>NUCLEOTIDE SEQUENCE [LARGE SCALE GENOMIC DNA]</scope>
    <source>
        <strain evidence="2">cv. Yunnan</strain>
    </source>
</reference>
<organism evidence="1 2">
    <name type="scientific">Smallanthus sonchifolius</name>
    <dbReference type="NCBI Taxonomy" id="185202"/>
    <lineage>
        <taxon>Eukaryota</taxon>
        <taxon>Viridiplantae</taxon>
        <taxon>Streptophyta</taxon>
        <taxon>Embryophyta</taxon>
        <taxon>Tracheophyta</taxon>
        <taxon>Spermatophyta</taxon>
        <taxon>Magnoliopsida</taxon>
        <taxon>eudicotyledons</taxon>
        <taxon>Gunneridae</taxon>
        <taxon>Pentapetalae</taxon>
        <taxon>asterids</taxon>
        <taxon>campanulids</taxon>
        <taxon>Asterales</taxon>
        <taxon>Asteraceae</taxon>
        <taxon>Asteroideae</taxon>
        <taxon>Heliantheae alliance</taxon>
        <taxon>Millerieae</taxon>
        <taxon>Smallanthus</taxon>
    </lineage>
</organism>
<evidence type="ECO:0000313" key="2">
    <source>
        <dbReference type="Proteomes" id="UP001056120"/>
    </source>
</evidence>
<keyword evidence="2" id="KW-1185">Reference proteome</keyword>
<reference evidence="1 2" key="2">
    <citation type="journal article" date="2022" name="Mol. Ecol. Resour.">
        <title>The genomes of chicory, endive, great burdock and yacon provide insights into Asteraceae paleo-polyploidization history and plant inulin production.</title>
        <authorList>
            <person name="Fan W."/>
            <person name="Wang S."/>
            <person name="Wang H."/>
            <person name="Wang A."/>
            <person name="Jiang F."/>
            <person name="Liu H."/>
            <person name="Zhao H."/>
            <person name="Xu D."/>
            <person name="Zhang Y."/>
        </authorList>
    </citation>
    <scope>NUCLEOTIDE SEQUENCE [LARGE SCALE GENOMIC DNA]</scope>
    <source>
        <strain evidence="2">cv. Yunnan</strain>
        <tissue evidence="1">Leaves</tissue>
    </source>
</reference>
<proteinExistence type="predicted"/>
<evidence type="ECO:0000313" key="1">
    <source>
        <dbReference type="EMBL" id="KAI3804764.1"/>
    </source>
</evidence>
<protein>
    <submittedName>
        <fullName evidence="1">Uncharacterized protein</fullName>
    </submittedName>
</protein>
<name>A0ACB9I9T9_9ASTR</name>
<sequence length="112" mass="12326">MTLKPTPANILSKMAAEAPIKIGTKGTVGSLIMKEIEYFNRLEVHSQKHRLQVPEAAATSTGAQPKPKRKKRSNKFMPSICSAIDVADHNGPRLVSGFGYRTLKADVRRLQV</sequence>